<evidence type="ECO:0000313" key="4">
    <source>
        <dbReference type="Proteomes" id="UP000059542"/>
    </source>
</evidence>
<proteinExistence type="predicted"/>
<dbReference type="NCBIfam" id="NF033710">
    <property type="entry name" value="T9SS_OM_PorV"/>
    <property type="match status" value="1"/>
</dbReference>
<feature type="domain" description="Type IX secretion system protein PorV" evidence="2">
    <location>
        <begin position="32"/>
        <end position="265"/>
    </location>
</feature>
<evidence type="ECO:0000256" key="1">
    <source>
        <dbReference type="SAM" id="SignalP"/>
    </source>
</evidence>
<sequence length="411" mass="43740">MHPSFSRSRVALFAGLLAIAATGQTKAQLSPHAITTAVPILTLSPDARASALGEAGVATSPDANSAYFNAGKLGFVPYKYSAAASYSPWLRNITDDMSLSYLSAYGKVGQRSAFGGSLMYFDLGTIDYRNGQNIPQGSFSPKEYALTVSYGIQLTDNFGVGASARYIRSNLVGTVNGNDAKPGNAAAVDLGAYYSKDATIGSGLYNLAFGASVTNIGNKITYNDAENPSFLPTTLKLGTALTREIDQYNKITLVFDASKLLVPSPYYDVNGVLLENDPEIVAKNKEIANKSIVSGMLGSFSDAPGGFKEELREINLSTGLEYNYNDLLYARGGYFYEAPDKGDRQYVSMGLGVRYQVFGIDGTYLVPTGGNSQNNPLAQTIRVSLHFNLNKLSQAFDENGAGGTSGEAPSN</sequence>
<dbReference type="Pfam" id="PF19572">
    <property type="entry name" value="PorV"/>
    <property type="match status" value="1"/>
</dbReference>
<feature type="chain" id="PRO_5006847260" description="Type IX secretion system protein PorV domain-containing protein" evidence="1">
    <location>
        <begin position="28"/>
        <end position="411"/>
    </location>
</feature>
<dbReference type="STRING" id="1411621.AUC43_01415"/>
<dbReference type="AlphaFoldDB" id="A0A0U4BKC8"/>
<keyword evidence="4" id="KW-1185">Reference proteome</keyword>
<dbReference type="Proteomes" id="UP000059542">
    <property type="component" value="Chromosome"/>
</dbReference>
<keyword evidence="1" id="KW-0732">Signal</keyword>
<feature type="signal peptide" evidence="1">
    <location>
        <begin position="1"/>
        <end position="27"/>
    </location>
</feature>
<gene>
    <name evidence="3" type="ORF">AUC43_01415</name>
</gene>
<dbReference type="KEGG" id="hyg:AUC43_01415"/>
<name>A0A0U4BKC8_9BACT</name>
<dbReference type="Gene3D" id="2.40.160.60">
    <property type="entry name" value="Outer membrane protein transport protein (OMPP1/FadL/TodX)"/>
    <property type="match status" value="2"/>
</dbReference>
<organism evidence="3 4">
    <name type="scientific">Hymenobacter sedentarius</name>
    <dbReference type="NCBI Taxonomy" id="1411621"/>
    <lineage>
        <taxon>Bacteria</taxon>
        <taxon>Pseudomonadati</taxon>
        <taxon>Bacteroidota</taxon>
        <taxon>Cytophagia</taxon>
        <taxon>Cytophagales</taxon>
        <taxon>Hymenobacteraceae</taxon>
        <taxon>Hymenobacter</taxon>
    </lineage>
</organism>
<dbReference type="RefSeq" id="WP_068188882.1">
    <property type="nucleotide sequence ID" value="NZ_CP013909.1"/>
</dbReference>
<dbReference type="NCBIfam" id="NF033709">
    <property type="entry name" value="PorV_fam"/>
    <property type="match status" value="1"/>
</dbReference>
<reference evidence="3 4" key="1">
    <citation type="submission" date="2015-12" db="EMBL/GenBank/DDBJ databases">
        <authorList>
            <person name="Shamseldin A."/>
            <person name="Moawad H."/>
            <person name="Abd El-Rahim W.M."/>
            <person name="Sadowsky M.J."/>
        </authorList>
    </citation>
    <scope>NUCLEOTIDE SEQUENCE [LARGE SCALE GENOMIC DNA]</scope>
    <source>
        <strain evidence="3 4">DG5B</strain>
    </source>
</reference>
<accession>A0A0U4BKC8</accession>
<evidence type="ECO:0000259" key="2">
    <source>
        <dbReference type="Pfam" id="PF19572"/>
    </source>
</evidence>
<dbReference type="InterPro" id="IPR047799">
    <property type="entry name" value="T9SS_OM_PorV"/>
</dbReference>
<dbReference type="OrthoDB" id="9758448at2"/>
<protein>
    <recommendedName>
        <fullName evidence="2">Type IX secretion system protein PorV domain-containing protein</fullName>
    </recommendedName>
</protein>
<evidence type="ECO:0000313" key="3">
    <source>
        <dbReference type="EMBL" id="ALW83879.1"/>
    </source>
</evidence>
<dbReference type="InterPro" id="IPR045741">
    <property type="entry name" value="PorV"/>
</dbReference>
<dbReference type="EMBL" id="CP013909">
    <property type="protein sequence ID" value="ALW83879.1"/>
    <property type="molecule type" value="Genomic_DNA"/>
</dbReference>